<evidence type="ECO:0000256" key="3">
    <source>
        <dbReference type="ARBA" id="ARBA00022806"/>
    </source>
</evidence>
<evidence type="ECO:0000313" key="6">
    <source>
        <dbReference type="EMBL" id="CDR05511.1"/>
    </source>
</evidence>
<protein>
    <submittedName>
        <fullName evidence="7">Superfamily I DNA/RNA helicase</fullName>
    </submittedName>
</protein>
<name>A0A060ZQ53_9ACTN</name>
<dbReference type="GO" id="GO:0005524">
    <property type="term" value="F:ATP binding"/>
    <property type="evidence" value="ECO:0007669"/>
    <property type="project" value="UniProtKB-KW"/>
</dbReference>
<dbReference type="HOGENOM" id="CLU_2332443_0_0_11"/>
<dbReference type="GO" id="GO:0004386">
    <property type="term" value="F:helicase activity"/>
    <property type="evidence" value="ECO:0007669"/>
    <property type="project" value="UniProtKB-KW"/>
</dbReference>
<evidence type="ECO:0000259" key="5">
    <source>
        <dbReference type="Pfam" id="PF13361"/>
    </source>
</evidence>
<organism evidence="6">
    <name type="scientific">Streptomyces iranensis</name>
    <dbReference type="NCBI Taxonomy" id="576784"/>
    <lineage>
        <taxon>Bacteria</taxon>
        <taxon>Bacillati</taxon>
        <taxon>Actinomycetota</taxon>
        <taxon>Actinomycetes</taxon>
        <taxon>Kitasatosporales</taxon>
        <taxon>Streptomycetaceae</taxon>
        <taxon>Streptomyces</taxon>
        <taxon>Streptomyces violaceusniger group</taxon>
    </lineage>
</organism>
<dbReference type="EMBL" id="LK022848">
    <property type="protein sequence ID" value="CDR05511.1"/>
    <property type="molecule type" value="Genomic_DNA"/>
</dbReference>
<dbReference type="EMBL" id="JAGGLR010000005">
    <property type="protein sequence ID" value="MBP2061213.1"/>
    <property type="molecule type" value="Genomic_DNA"/>
</dbReference>
<dbReference type="InterPro" id="IPR027417">
    <property type="entry name" value="P-loop_NTPase"/>
</dbReference>
<evidence type="ECO:0000313" key="8">
    <source>
        <dbReference type="Proteomes" id="UP000756710"/>
    </source>
</evidence>
<proteinExistence type="predicted"/>
<evidence type="ECO:0000256" key="2">
    <source>
        <dbReference type="ARBA" id="ARBA00022801"/>
    </source>
</evidence>
<keyword evidence="2" id="KW-0378">Hydrolase</keyword>
<dbReference type="Gene3D" id="3.40.50.300">
    <property type="entry name" value="P-loop containing nucleotide triphosphate hydrolases"/>
    <property type="match status" value="1"/>
</dbReference>
<dbReference type="GO" id="GO:0016787">
    <property type="term" value="F:hydrolase activity"/>
    <property type="evidence" value="ECO:0007669"/>
    <property type="project" value="UniProtKB-KW"/>
</dbReference>
<dbReference type="RefSeq" id="WP_044568905.1">
    <property type="nucleotide sequence ID" value="NZ_BAABDR010000049.1"/>
</dbReference>
<keyword evidence="4" id="KW-0067">ATP-binding</keyword>
<sequence length="98" mass="10936">MIKERHDTHGTPYSAMAISVPDGASAQQFANILARNPFFVPSIELGKDGLRSDADAVRIGTMHRFKGLEFQRVFLTSVSEGQVPHQRIEQYPPSNPDR</sequence>
<dbReference type="SUPFAM" id="SSF52540">
    <property type="entry name" value="P-loop containing nucleoside triphosphate hydrolases"/>
    <property type="match status" value="1"/>
</dbReference>
<reference evidence="7 8" key="2">
    <citation type="submission" date="2021-03" db="EMBL/GenBank/DDBJ databases">
        <title>Genomic Encyclopedia of Type Strains, Phase IV (KMG-IV): sequencing the most valuable type-strain genomes for metagenomic binning, comparative biology and taxonomic classification.</title>
        <authorList>
            <person name="Goeker M."/>
        </authorList>
    </citation>
    <scope>NUCLEOTIDE SEQUENCE [LARGE SCALE GENOMIC DNA]</scope>
    <source>
        <strain evidence="7 8">DSM 41954</strain>
    </source>
</reference>
<dbReference type="AlphaFoldDB" id="A0A060ZQ53"/>
<keyword evidence="1" id="KW-0547">Nucleotide-binding</keyword>
<keyword evidence="3 7" id="KW-0347">Helicase</keyword>
<evidence type="ECO:0000256" key="1">
    <source>
        <dbReference type="ARBA" id="ARBA00022741"/>
    </source>
</evidence>
<gene>
    <name evidence="7" type="ORF">J2Z30_002221</name>
    <name evidence="6" type="ORF">SIRAN2460</name>
</gene>
<dbReference type="Proteomes" id="UP000756710">
    <property type="component" value="Unassembled WGS sequence"/>
</dbReference>
<keyword evidence="8" id="KW-1185">Reference proteome</keyword>
<evidence type="ECO:0000256" key="4">
    <source>
        <dbReference type="ARBA" id="ARBA00022840"/>
    </source>
</evidence>
<dbReference type="InterPro" id="IPR014017">
    <property type="entry name" value="DNA_helicase_UvrD-like_C"/>
</dbReference>
<accession>A0A060ZQ53</accession>
<feature type="domain" description="UvrD-like helicase C-terminal" evidence="5">
    <location>
        <begin position="27"/>
        <end position="89"/>
    </location>
</feature>
<dbReference type="Pfam" id="PF13361">
    <property type="entry name" value="UvrD_C"/>
    <property type="match status" value="1"/>
</dbReference>
<reference evidence="6" key="1">
    <citation type="submission" date="2014-05" db="EMBL/GenBank/DDBJ databases">
        <authorList>
            <person name="Horn Fabian"/>
        </authorList>
    </citation>
    <scope>NUCLEOTIDE SEQUENCE</scope>
</reference>
<evidence type="ECO:0000313" key="7">
    <source>
        <dbReference type="EMBL" id="MBP2061213.1"/>
    </source>
</evidence>